<protein>
    <recommendedName>
        <fullName evidence="1">3-dehydroshikimate dehydratase</fullName>
        <shortName evidence="1">DSD</shortName>
        <ecNumber evidence="1">4.2.1.118</ecNumber>
    </recommendedName>
</protein>
<keyword evidence="3" id="KW-0413">Isomerase</keyword>
<dbReference type="InterPro" id="IPR043700">
    <property type="entry name" value="DSD"/>
</dbReference>
<dbReference type="EMBL" id="RQJX01000004">
    <property type="protein sequence ID" value="RQN08962.1"/>
    <property type="molecule type" value="Genomic_DNA"/>
</dbReference>
<dbReference type="InterPro" id="IPR036237">
    <property type="entry name" value="Xyl_isomerase-like_sf"/>
</dbReference>
<dbReference type="EC" id="4.2.1.118" evidence="1"/>
<sequence>MRTAIATVCLSGGLVEKLHACAAAGFDGVEIMDADLVAAYESPEEIRALCDRLGLTVDLFQPFRDFEGVDEATFADNLRRAEAKFDVMQRLGADTVLVCSNVATATIGDDEVAARQLGELADRAAERGIRIAYEALAWGRFVDDYRHAWRIVEMADRPNLGTCLDSFHILSRGHDPSAIEDIPGEKIFFLQLADAPALDMDVLSWSRHHRLFPGEGSFDLTAFLGHVLRAGYAGPLSLEVFNDTFRQTDVVRTAAHARRSLTWLADRTAEAAGWSTDRLTAAAAPLAVDFVEFKGENLGPLEEMLDRIGFTFRGRHRSKPVRLWSAGETRVILNEKARHEAPQLAAIGVRVDDAAEAADRAESLGAPRVFRRTYAGEQDLRAVAAPDGTEVYWNDQPAESSWVAEFDGGGPEQQLSGVVDHINLAQPWQDFDEAVLFYSSVLGLAAESSTDVPGPSGLVRSQVMRTDDGVLRIPLNLAPPTAPVPAQHVAVRCDDVVAVAREARQRGLRFLPIPDNYYDDLAARFGLDPSTLDVLRELDLLYDRDADGEFIHFYTPIVGGVFLELVERRGAYDGYGAPNAPVRLAAQRENGTVTA</sequence>
<dbReference type="PANTHER" id="PTHR12110">
    <property type="entry name" value="HYDROXYPYRUVATE ISOMERASE"/>
    <property type="match status" value="1"/>
</dbReference>
<comment type="cofactor">
    <cofactor evidence="1">
        <name>a divalent metal cation</name>
        <dbReference type="ChEBI" id="CHEBI:60240"/>
    </cofactor>
</comment>
<comment type="similarity">
    <text evidence="1">Belongs to the bacterial two-domain DSD family.</text>
</comment>
<comment type="catalytic activity">
    <reaction evidence="1">
        <text>3-dehydroshikimate = 3,4-dihydroxybenzoate + H2O</text>
        <dbReference type="Rhea" id="RHEA:24848"/>
        <dbReference type="ChEBI" id="CHEBI:15377"/>
        <dbReference type="ChEBI" id="CHEBI:16630"/>
        <dbReference type="ChEBI" id="CHEBI:36241"/>
        <dbReference type="EC" id="4.2.1.118"/>
    </reaction>
</comment>
<comment type="function">
    <text evidence="1">Catalyzes the conversion of 3-dehydroshikimate to protocatechuate (3,4-dihydroxybenzoate), a common intermediate of quinate and shikimate degradation pathways.</text>
</comment>
<dbReference type="InterPro" id="IPR004360">
    <property type="entry name" value="Glyas_Fos-R_dOase_dom"/>
</dbReference>
<evidence type="ECO:0000313" key="3">
    <source>
        <dbReference type="EMBL" id="RQN08962.1"/>
    </source>
</evidence>
<dbReference type="PROSITE" id="PS51819">
    <property type="entry name" value="VOC"/>
    <property type="match status" value="2"/>
</dbReference>
<dbReference type="InterPro" id="IPR013022">
    <property type="entry name" value="Xyl_isomerase-like_TIM-brl"/>
</dbReference>
<accession>A0A3N6WVD2</accession>
<dbReference type="Gene3D" id="3.20.20.150">
    <property type="entry name" value="Divalent-metal-dependent TIM barrel enzymes"/>
    <property type="match status" value="1"/>
</dbReference>
<keyword evidence="1" id="KW-0479">Metal-binding</keyword>
<dbReference type="PANTHER" id="PTHR12110:SF21">
    <property type="entry name" value="XYLOSE ISOMERASE-LIKE TIM BARREL DOMAIN-CONTAINING PROTEIN"/>
    <property type="match status" value="1"/>
</dbReference>
<feature type="binding site" evidence="1">
    <location>
        <position position="165"/>
    </location>
    <ligand>
        <name>a divalent metal cation</name>
        <dbReference type="ChEBI" id="CHEBI:60240"/>
        <note>catalytic</note>
    </ligand>
</feature>
<dbReference type="UniPathway" id="UPA00088"/>
<dbReference type="GO" id="GO:0046565">
    <property type="term" value="F:3-dehydroshikimate dehydratase activity"/>
    <property type="evidence" value="ECO:0007669"/>
    <property type="project" value="UniProtKB-UniRule"/>
</dbReference>
<dbReference type="GO" id="GO:0016853">
    <property type="term" value="F:isomerase activity"/>
    <property type="evidence" value="ECO:0007669"/>
    <property type="project" value="UniProtKB-KW"/>
</dbReference>
<feature type="domain" description="VOC" evidence="2">
    <location>
        <begin position="287"/>
        <end position="396"/>
    </location>
</feature>
<feature type="binding site" evidence="1">
    <location>
        <position position="564"/>
    </location>
    <ligand>
        <name>Mg(2+)</name>
        <dbReference type="ChEBI" id="CHEBI:18420"/>
    </ligand>
</feature>
<reference evidence="3 4" key="1">
    <citation type="submission" date="2018-11" db="EMBL/GenBank/DDBJ databases">
        <authorList>
            <person name="Li F."/>
        </authorList>
    </citation>
    <scope>NUCLEOTIDE SEQUENCE [LARGE SCALE GENOMIC DNA]</scope>
    <source>
        <strain evidence="3 4">YS17T</strain>
    </source>
</reference>
<dbReference type="Pfam" id="PF00903">
    <property type="entry name" value="Glyoxalase"/>
    <property type="match status" value="1"/>
</dbReference>
<keyword evidence="4" id="KW-1185">Reference proteome</keyword>
<comment type="pathway">
    <text evidence="1">Aromatic compound metabolism; 3,4-dihydroxybenzoate biosynthesis.</text>
</comment>
<dbReference type="RefSeq" id="WP_124235970.1">
    <property type="nucleotide sequence ID" value="NZ_JBHUFI010000001.1"/>
</dbReference>
<dbReference type="Pfam" id="PF14696">
    <property type="entry name" value="Glyoxalase_5"/>
    <property type="match status" value="1"/>
</dbReference>
<keyword evidence="3" id="KW-0670">Pyruvate</keyword>
<dbReference type="InterPro" id="IPR029068">
    <property type="entry name" value="Glyas_Bleomycin-R_OHBP_Dase"/>
</dbReference>
<dbReference type="Proteomes" id="UP000275225">
    <property type="component" value="Unassembled WGS sequence"/>
</dbReference>
<feature type="binding site" evidence="1">
    <location>
        <position position="191"/>
    </location>
    <ligand>
        <name>a divalent metal cation</name>
        <dbReference type="ChEBI" id="CHEBI:60240"/>
        <note>catalytic</note>
    </ligand>
</feature>
<gene>
    <name evidence="3" type="ORF">EHW97_04490</name>
</gene>
<dbReference type="Pfam" id="PF01261">
    <property type="entry name" value="AP_endonuc_2"/>
    <property type="match status" value="1"/>
</dbReference>
<organism evidence="3 4">
    <name type="scientific">Aeromicrobium camelliae</name>
    <dbReference type="NCBI Taxonomy" id="1538144"/>
    <lineage>
        <taxon>Bacteria</taxon>
        <taxon>Bacillati</taxon>
        <taxon>Actinomycetota</taxon>
        <taxon>Actinomycetes</taxon>
        <taxon>Propionibacteriales</taxon>
        <taxon>Nocardioidaceae</taxon>
        <taxon>Aeromicrobium</taxon>
    </lineage>
</organism>
<dbReference type="Gene3D" id="3.10.180.10">
    <property type="entry name" value="2,3-Dihydroxybiphenyl 1,2-Dioxygenase, domain 1"/>
    <property type="match status" value="2"/>
</dbReference>
<name>A0A3N6WVD2_9ACTN</name>
<evidence type="ECO:0000256" key="1">
    <source>
        <dbReference type="HAMAP-Rule" id="MF_02238"/>
    </source>
</evidence>
<dbReference type="OrthoDB" id="9780241at2"/>
<dbReference type="InterPro" id="IPR050312">
    <property type="entry name" value="IolE/XylAMocC-like"/>
</dbReference>
<keyword evidence="1" id="KW-0456">Lyase</keyword>
<evidence type="ECO:0000259" key="2">
    <source>
        <dbReference type="PROSITE" id="PS51819"/>
    </source>
</evidence>
<dbReference type="SUPFAM" id="SSF51658">
    <property type="entry name" value="Xylose isomerase-like"/>
    <property type="match status" value="1"/>
</dbReference>
<dbReference type="HAMAP" id="MF_02238">
    <property type="entry name" value="DSD"/>
    <property type="match status" value="1"/>
</dbReference>
<dbReference type="SUPFAM" id="SSF54593">
    <property type="entry name" value="Glyoxalase/Bleomycin resistance protein/Dihydroxybiphenyl dioxygenase"/>
    <property type="match status" value="1"/>
</dbReference>
<dbReference type="AlphaFoldDB" id="A0A3N6WVD2"/>
<feature type="binding site" evidence="1">
    <location>
        <position position="421"/>
    </location>
    <ligand>
        <name>Mg(2+)</name>
        <dbReference type="ChEBI" id="CHEBI:18420"/>
    </ligand>
</feature>
<feature type="binding site" evidence="1">
    <location>
        <position position="134"/>
    </location>
    <ligand>
        <name>a divalent metal cation</name>
        <dbReference type="ChEBI" id="CHEBI:60240"/>
        <note>catalytic</note>
    </ligand>
</feature>
<evidence type="ECO:0000313" key="4">
    <source>
        <dbReference type="Proteomes" id="UP000275225"/>
    </source>
</evidence>
<proteinExistence type="inferred from homology"/>
<feature type="binding site" evidence="1">
    <location>
        <position position="239"/>
    </location>
    <ligand>
        <name>a divalent metal cation</name>
        <dbReference type="ChEBI" id="CHEBI:60240"/>
        <note>catalytic</note>
    </ligand>
</feature>
<feature type="binding site" evidence="1">
    <location>
        <position position="488"/>
    </location>
    <ligand>
        <name>Mg(2+)</name>
        <dbReference type="ChEBI" id="CHEBI:18420"/>
    </ligand>
</feature>
<feature type="domain" description="VOC" evidence="2">
    <location>
        <begin position="418"/>
        <end position="556"/>
    </location>
</feature>
<dbReference type="GO" id="GO:0046279">
    <property type="term" value="P:3,4-dihydroxybenzoate biosynthetic process"/>
    <property type="evidence" value="ECO:0007669"/>
    <property type="project" value="UniProtKB-UniRule"/>
</dbReference>
<dbReference type="InterPro" id="IPR037523">
    <property type="entry name" value="VOC_core"/>
</dbReference>
<dbReference type="GO" id="GO:0046872">
    <property type="term" value="F:metal ion binding"/>
    <property type="evidence" value="ECO:0007669"/>
    <property type="project" value="UniProtKB-UniRule"/>
</dbReference>
<comment type="caution">
    <text evidence="3">The sequence shown here is derived from an EMBL/GenBank/DDBJ whole genome shotgun (WGS) entry which is preliminary data.</text>
</comment>